<dbReference type="STRING" id="3880.A0A072VM27"/>
<keyword evidence="5" id="KW-1185">Reference proteome</keyword>
<reference evidence="4" key="3">
    <citation type="submission" date="2015-04" db="UniProtKB">
        <authorList>
            <consortium name="EnsemblPlants"/>
        </authorList>
    </citation>
    <scope>IDENTIFICATION</scope>
    <source>
        <strain evidence="4">cv. Jemalong A17</strain>
    </source>
</reference>
<dbReference type="InterPro" id="IPR001810">
    <property type="entry name" value="F-box_dom"/>
</dbReference>
<organism evidence="3 5">
    <name type="scientific">Medicago truncatula</name>
    <name type="common">Barrel medic</name>
    <name type="synonym">Medicago tribuloides</name>
    <dbReference type="NCBI Taxonomy" id="3880"/>
    <lineage>
        <taxon>Eukaryota</taxon>
        <taxon>Viridiplantae</taxon>
        <taxon>Streptophyta</taxon>
        <taxon>Embryophyta</taxon>
        <taxon>Tracheophyta</taxon>
        <taxon>Spermatophyta</taxon>
        <taxon>Magnoliopsida</taxon>
        <taxon>eudicotyledons</taxon>
        <taxon>Gunneridae</taxon>
        <taxon>Pentapetalae</taxon>
        <taxon>rosids</taxon>
        <taxon>fabids</taxon>
        <taxon>Fabales</taxon>
        <taxon>Fabaceae</taxon>
        <taxon>Papilionoideae</taxon>
        <taxon>50 kb inversion clade</taxon>
        <taxon>NPAAA clade</taxon>
        <taxon>Hologalegina</taxon>
        <taxon>IRL clade</taxon>
        <taxon>Trifolieae</taxon>
        <taxon>Medicago</taxon>
    </lineage>
</organism>
<feature type="domain" description="F-box" evidence="1">
    <location>
        <begin position="8"/>
        <end position="46"/>
    </location>
</feature>
<evidence type="ECO:0000313" key="4">
    <source>
        <dbReference type="EnsemblPlants" id="KEH42468"/>
    </source>
</evidence>
<reference evidence="3 5" key="2">
    <citation type="journal article" date="2014" name="BMC Genomics">
        <title>An improved genome release (version Mt4.0) for the model legume Medicago truncatula.</title>
        <authorList>
            <person name="Tang H."/>
            <person name="Krishnakumar V."/>
            <person name="Bidwell S."/>
            <person name="Rosen B."/>
            <person name="Chan A."/>
            <person name="Zhou S."/>
            <person name="Gentzbittel L."/>
            <person name="Childs K.L."/>
            <person name="Yandell M."/>
            <person name="Gundlach H."/>
            <person name="Mayer K.F."/>
            <person name="Schwartz D.C."/>
            <person name="Town C.D."/>
        </authorList>
    </citation>
    <scope>GENOME REANNOTATION</scope>
    <source>
        <strain evidence="3">A17</strain>
        <strain evidence="4 5">cv. Jemalong A17</strain>
    </source>
</reference>
<dbReference type="InterPro" id="IPR005174">
    <property type="entry name" value="KIB1-4_b-propeller"/>
</dbReference>
<evidence type="ECO:0000313" key="5">
    <source>
        <dbReference type="Proteomes" id="UP000002051"/>
    </source>
</evidence>
<dbReference type="SUPFAM" id="SSF81383">
    <property type="entry name" value="F-box domain"/>
    <property type="match status" value="1"/>
</dbReference>
<dbReference type="InterPro" id="IPR036047">
    <property type="entry name" value="F-box-like_dom_sf"/>
</dbReference>
<gene>
    <name evidence="3" type="ordered locus">MTR_1g069525</name>
</gene>
<dbReference type="Pfam" id="PF03478">
    <property type="entry name" value="Beta-prop_KIB1-4"/>
    <property type="match status" value="1"/>
</dbReference>
<dbReference type="EnsemblPlants" id="KEH42468">
    <property type="protein sequence ID" value="KEH42468"/>
    <property type="gene ID" value="MTR_1g069525"/>
</dbReference>
<dbReference type="Pfam" id="PF00646">
    <property type="entry name" value="F-box"/>
    <property type="match status" value="1"/>
</dbReference>
<protein>
    <recommendedName>
        <fullName evidence="6">F-box domain-containing protein</fullName>
    </recommendedName>
</protein>
<sequence>MEENNILTNLPVDVLELMILNRLPLKDWLGLRATCRSCRKTVSNFIENKRCCHLPELPLVFLKSKKSRFLYSLGTKSVHRIRTPQLGRNNRCLGSVEGWLIVGDLSEKGFAKIFFSNPMNDVRITIPSKLHLPPSAQCDGKLHVSKMVASSKPNFDGSDCYLVGLLGDDCHIAIYKLFDKSWIIVEPDKDSRTYFIDLEIIGTQLYVCDGSSDSILVYDLKDSINGPPKAKVLIELPEIMPQESSIISNQGNIFLAKDEVLRELYLIYMLSNGEVKNQHVVFDHLKTPTSFVKPPQINIFEVFKLDTDKDSIGWQNVKLEDRVSFVSSYKSMVMSRDVLNCNKELRIGGNNIYFAVTFPCPINPWSGLEVGMFCLTDSSIKYFPVETSKQGDVPYPLWDGDNRDWSHYHKH</sequence>
<evidence type="ECO:0000313" key="3">
    <source>
        <dbReference type="EMBL" id="KEH42468.1"/>
    </source>
</evidence>
<dbReference type="AlphaFoldDB" id="A0A072VM27"/>
<dbReference type="InterPro" id="IPR050942">
    <property type="entry name" value="F-box_BR-signaling"/>
</dbReference>
<evidence type="ECO:0000259" key="1">
    <source>
        <dbReference type="Pfam" id="PF00646"/>
    </source>
</evidence>
<evidence type="ECO:0008006" key="6">
    <source>
        <dbReference type="Google" id="ProtNLM"/>
    </source>
</evidence>
<dbReference type="Proteomes" id="UP000002051">
    <property type="component" value="Unassembled WGS sequence"/>
</dbReference>
<evidence type="ECO:0000259" key="2">
    <source>
        <dbReference type="Pfam" id="PF03478"/>
    </source>
</evidence>
<dbReference type="EMBL" id="CM001217">
    <property type="protein sequence ID" value="KEH42468.1"/>
    <property type="molecule type" value="Genomic_DNA"/>
</dbReference>
<accession>A0A072VM27</accession>
<feature type="domain" description="KIB1-4 beta-propeller" evidence="2">
    <location>
        <begin position="70"/>
        <end position="355"/>
    </location>
</feature>
<reference evidence="3 5" key="1">
    <citation type="journal article" date="2011" name="Nature">
        <title>The Medicago genome provides insight into the evolution of rhizobial symbioses.</title>
        <authorList>
            <person name="Young N.D."/>
            <person name="Debelle F."/>
            <person name="Oldroyd G.E."/>
            <person name="Geurts R."/>
            <person name="Cannon S.B."/>
            <person name="Udvardi M.K."/>
            <person name="Benedito V.A."/>
            <person name="Mayer K.F."/>
            <person name="Gouzy J."/>
            <person name="Schoof H."/>
            <person name="Van de Peer Y."/>
            <person name="Proost S."/>
            <person name="Cook D.R."/>
            <person name="Meyers B.C."/>
            <person name="Spannagl M."/>
            <person name="Cheung F."/>
            <person name="De Mita S."/>
            <person name="Krishnakumar V."/>
            <person name="Gundlach H."/>
            <person name="Zhou S."/>
            <person name="Mudge J."/>
            <person name="Bharti A.K."/>
            <person name="Murray J.D."/>
            <person name="Naoumkina M.A."/>
            <person name="Rosen B."/>
            <person name="Silverstein K.A."/>
            <person name="Tang H."/>
            <person name="Rombauts S."/>
            <person name="Zhao P.X."/>
            <person name="Zhou P."/>
            <person name="Barbe V."/>
            <person name="Bardou P."/>
            <person name="Bechner M."/>
            <person name="Bellec A."/>
            <person name="Berger A."/>
            <person name="Berges H."/>
            <person name="Bidwell S."/>
            <person name="Bisseling T."/>
            <person name="Choisne N."/>
            <person name="Couloux A."/>
            <person name="Denny R."/>
            <person name="Deshpande S."/>
            <person name="Dai X."/>
            <person name="Doyle J.J."/>
            <person name="Dudez A.M."/>
            <person name="Farmer A.D."/>
            <person name="Fouteau S."/>
            <person name="Franken C."/>
            <person name="Gibelin C."/>
            <person name="Gish J."/>
            <person name="Goldstein S."/>
            <person name="Gonzalez A.J."/>
            <person name="Green P.J."/>
            <person name="Hallab A."/>
            <person name="Hartog M."/>
            <person name="Hua A."/>
            <person name="Humphray S.J."/>
            <person name="Jeong D.H."/>
            <person name="Jing Y."/>
            <person name="Jocker A."/>
            <person name="Kenton S.M."/>
            <person name="Kim D.J."/>
            <person name="Klee K."/>
            <person name="Lai H."/>
            <person name="Lang C."/>
            <person name="Lin S."/>
            <person name="Macmil S.L."/>
            <person name="Magdelenat G."/>
            <person name="Matthews L."/>
            <person name="McCorrison J."/>
            <person name="Monaghan E.L."/>
            <person name="Mun J.H."/>
            <person name="Najar F.Z."/>
            <person name="Nicholson C."/>
            <person name="Noirot C."/>
            <person name="O'Bleness M."/>
            <person name="Paule C.R."/>
            <person name="Poulain J."/>
            <person name="Prion F."/>
            <person name="Qin B."/>
            <person name="Qu C."/>
            <person name="Retzel E.F."/>
            <person name="Riddle C."/>
            <person name="Sallet E."/>
            <person name="Samain S."/>
            <person name="Samson N."/>
            <person name="Sanders I."/>
            <person name="Saurat O."/>
            <person name="Scarpelli C."/>
            <person name="Schiex T."/>
            <person name="Segurens B."/>
            <person name="Severin A.J."/>
            <person name="Sherrier D.J."/>
            <person name="Shi R."/>
            <person name="Sims S."/>
            <person name="Singer S.R."/>
            <person name="Sinharoy S."/>
            <person name="Sterck L."/>
            <person name="Viollet A."/>
            <person name="Wang B.B."/>
            <person name="Wang K."/>
            <person name="Wang M."/>
            <person name="Wang X."/>
            <person name="Warfsmann J."/>
            <person name="Weissenbach J."/>
            <person name="White D.D."/>
            <person name="White J.D."/>
            <person name="Wiley G.B."/>
            <person name="Wincker P."/>
            <person name="Xing Y."/>
            <person name="Yang L."/>
            <person name="Yao Z."/>
            <person name="Ying F."/>
            <person name="Zhai J."/>
            <person name="Zhou L."/>
            <person name="Zuber A."/>
            <person name="Denarie J."/>
            <person name="Dixon R.A."/>
            <person name="May G.D."/>
            <person name="Schwartz D.C."/>
            <person name="Rogers J."/>
            <person name="Quetier F."/>
            <person name="Town C.D."/>
            <person name="Roe B.A."/>
        </authorList>
    </citation>
    <scope>NUCLEOTIDE SEQUENCE [LARGE SCALE GENOMIC DNA]</scope>
    <source>
        <strain evidence="3">A17</strain>
        <strain evidence="4 5">cv. Jemalong A17</strain>
    </source>
</reference>
<dbReference type="HOGENOM" id="CLU_028642_0_0_1"/>
<dbReference type="PANTHER" id="PTHR44259">
    <property type="entry name" value="OS07G0183000 PROTEIN-RELATED"/>
    <property type="match status" value="1"/>
</dbReference>
<proteinExistence type="predicted"/>
<dbReference type="PANTHER" id="PTHR44259:SF114">
    <property type="entry name" value="OS06G0707300 PROTEIN"/>
    <property type="match status" value="1"/>
</dbReference>
<name>A0A072VM27_MEDTR</name>